<dbReference type="GO" id="GO:0016020">
    <property type="term" value="C:membrane"/>
    <property type="evidence" value="ECO:0007669"/>
    <property type="project" value="InterPro"/>
</dbReference>
<protein>
    <submittedName>
        <fullName evidence="2">Uncharacterized protein</fullName>
    </submittedName>
</protein>
<accession>A0A8S3H7N6</accession>
<gene>
    <name evidence="2" type="ORF">GIL414_LOCUS68627</name>
</gene>
<dbReference type="Gene3D" id="1.20.58.390">
    <property type="entry name" value="Neurotransmitter-gated ion-channel transmembrane domain"/>
    <property type="match status" value="1"/>
</dbReference>
<evidence type="ECO:0000256" key="1">
    <source>
        <dbReference type="SAM" id="Phobius"/>
    </source>
</evidence>
<feature type="transmembrane region" description="Helical" evidence="1">
    <location>
        <begin position="41"/>
        <end position="63"/>
    </location>
</feature>
<dbReference type="EMBL" id="CAJOBJ010328442">
    <property type="protein sequence ID" value="CAF5178887.1"/>
    <property type="molecule type" value="Genomic_DNA"/>
</dbReference>
<organism evidence="2 3">
    <name type="scientific">Rotaria magnacalcarata</name>
    <dbReference type="NCBI Taxonomy" id="392030"/>
    <lineage>
        <taxon>Eukaryota</taxon>
        <taxon>Metazoa</taxon>
        <taxon>Spiralia</taxon>
        <taxon>Gnathifera</taxon>
        <taxon>Rotifera</taxon>
        <taxon>Eurotatoria</taxon>
        <taxon>Bdelloidea</taxon>
        <taxon>Philodinida</taxon>
        <taxon>Philodinidae</taxon>
        <taxon>Rotaria</taxon>
    </lineage>
</organism>
<dbReference type="AlphaFoldDB" id="A0A8S3H7N6"/>
<dbReference type="SUPFAM" id="SSF90112">
    <property type="entry name" value="Neurotransmitter-gated ion-channel transmembrane pore"/>
    <property type="match status" value="1"/>
</dbReference>
<dbReference type="InterPro" id="IPR038050">
    <property type="entry name" value="Neuro_actylchol_rec"/>
</dbReference>
<dbReference type="InterPro" id="IPR036719">
    <property type="entry name" value="Neuro-gated_channel_TM_sf"/>
</dbReference>
<keyword evidence="1" id="KW-0812">Transmembrane</keyword>
<keyword evidence="1" id="KW-0472">Membrane</keyword>
<reference evidence="2" key="1">
    <citation type="submission" date="2021-02" db="EMBL/GenBank/DDBJ databases">
        <authorList>
            <person name="Nowell W R."/>
        </authorList>
    </citation>
    <scope>NUCLEOTIDE SEQUENCE</scope>
</reference>
<comment type="caution">
    <text evidence="2">The sequence shown here is derived from an EMBL/GenBank/DDBJ whole genome shotgun (WGS) entry which is preliminary data.</text>
</comment>
<sequence>CSLPQNRLALMATILLTSISFRSTITSKLPLTSYLTLIDKYSITLIVFDLFCTLYHAIIGYWMNNDKSVDSKLKSHLPDQIMSSFYYHYLFYLI</sequence>
<keyword evidence="1" id="KW-1133">Transmembrane helix</keyword>
<evidence type="ECO:0000313" key="2">
    <source>
        <dbReference type="EMBL" id="CAF5178887.1"/>
    </source>
</evidence>
<dbReference type="Proteomes" id="UP000681720">
    <property type="component" value="Unassembled WGS sequence"/>
</dbReference>
<proteinExistence type="predicted"/>
<dbReference type="GO" id="GO:0006811">
    <property type="term" value="P:monoatomic ion transport"/>
    <property type="evidence" value="ECO:0007669"/>
    <property type="project" value="InterPro"/>
</dbReference>
<evidence type="ECO:0000313" key="3">
    <source>
        <dbReference type="Proteomes" id="UP000681720"/>
    </source>
</evidence>
<feature type="non-terminal residue" evidence="2">
    <location>
        <position position="1"/>
    </location>
</feature>
<name>A0A8S3H7N6_9BILA</name>